<name>A0ABP7X794_9GAMM</name>
<dbReference type="Proteomes" id="UP001500392">
    <property type="component" value="Unassembled WGS sequence"/>
</dbReference>
<protein>
    <submittedName>
        <fullName evidence="1">Uncharacterized protein</fullName>
    </submittedName>
</protein>
<sequence length="66" mass="7344">MSIGVMVAAMGIQGFGHKKEALPAEPFTSAKNAVIRIFLEQLYTFPKFLISGKWYSALKVNRHTDS</sequence>
<reference evidence="2" key="1">
    <citation type="journal article" date="2019" name="Int. J. Syst. Evol. Microbiol.">
        <title>The Global Catalogue of Microorganisms (GCM) 10K type strain sequencing project: providing services to taxonomists for standard genome sequencing and annotation.</title>
        <authorList>
            <consortium name="The Broad Institute Genomics Platform"/>
            <consortium name="The Broad Institute Genome Sequencing Center for Infectious Disease"/>
            <person name="Wu L."/>
            <person name="Ma J."/>
        </authorList>
    </citation>
    <scope>NUCLEOTIDE SEQUENCE [LARGE SCALE GENOMIC DNA]</scope>
    <source>
        <strain evidence="2">JCM 17304</strain>
    </source>
</reference>
<accession>A0ABP7X794</accession>
<gene>
    <name evidence="1" type="ORF">GCM10022414_37000</name>
</gene>
<keyword evidence="2" id="KW-1185">Reference proteome</keyword>
<comment type="caution">
    <text evidence="1">The sequence shown here is derived from an EMBL/GenBank/DDBJ whole genome shotgun (WGS) entry which is preliminary data.</text>
</comment>
<dbReference type="RefSeq" id="WP_344938939.1">
    <property type="nucleotide sequence ID" value="NZ_BAABDM010000013.1"/>
</dbReference>
<dbReference type="EMBL" id="BAABDM010000013">
    <property type="protein sequence ID" value="GAA4106474.1"/>
    <property type="molecule type" value="Genomic_DNA"/>
</dbReference>
<organism evidence="1 2">
    <name type="scientific">Zhongshania borealis</name>
    <dbReference type="NCBI Taxonomy" id="889488"/>
    <lineage>
        <taxon>Bacteria</taxon>
        <taxon>Pseudomonadati</taxon>
        <taxon>Pseudomonadota</taxon>
        <taxon>Gammaproteobacteria</taxon>
        <taxon>Cellvibrionales</taxon>
        <taxon>Spongiibacteraceae</taxon>
        <taxon>Zhongshania</taxon>
    </lineage>
</organism>
<proteinExistence type="predicted"/>
<evidence type="ECO:0000313" key="2">
    <source>
        <dbReference type="Proteomes" id="UP001500392"/>
    </source>
</evidence>
<evidence type="ECO:0000313" key="1">
    <source>
        <dbReference type="EMBL" id="GAA4106474.1"/>
    </source>
</evidence>